<reference evidence="1 2" key="1">
    <citation type="submission" date="2018-11" db="EMBL/GenBank/DDBJ databases">
        <title>Gemmobacter sp. nov., YIM 102744-1 draft genome.</title>
        <authorList>
            <person name="Li G."/>
            <person name="Jiang Y."/>
        </authorList>
    </citation>
    <scope>NUCLEOTIDE SEQUENCE [LARGE SCALE GENOMIC DNA]</scope>
    <source>
        <strain evidence="1 2">YIM 102744-1</strain>
    </source>
</reference>
<protein>
    <submittedName>
        <fullName evidence="1">Diacylglyceryl transferase</fullName>
    </submittedName>
</protein>
<dbReference type="RefSeq" id="WP_124964079.1">
    <property type="nucleotide sequence ID" value="NZ_RRAZ01000006.1"/>
</dbReference>
<organism evidence="1 2">
    <name type="scientific">Falsigemmobacter faecalis</name>
    <dbReference type="NCBI Taxonomy" id="2488730"/>
    <lineage>
        <taxon>Bacteria</taxon>
        <taxon>Pseudomonadati</taxon>
        <taxon>Pseudomonadota</taxon>
        <taxon>Alphaproteobacteria</taxon>
        <taxon>Rhodobacterales</taxon>
        <taxon>Paracoccaceae</taxon>
        <taxon>Falsigemmobacter</taxon>
    </lineage>
</organism>
<gene>
    <name evidence="1" type="ORF">EG244_05870</name>
</gene>
<comment type="caution">
    <text evidence="1">The sequence shown here is derived from an EMBL/GenBank/DDBJ whole genome shotgun (WGS) entry which is preliminary data.</text>
</comment>
<dbReference type="Proteomes" id="UP000282125">
    <property type="component" value="Unassembled WGS sequence"/>
</dbReference>
<evidence type="ECO:0000313" key="1">
    <source>
        <dbReference type="EMBL" id="RRH76692.1"/>
    </source>
</evidence>
<dbReference type="OrthoDB" id="9792176at2"/>
<dbReference type="GO" id="GO:0016740">
    <property type="term" value="F:transferase activity"/>
    <property type="evidence" value="ECO:0007669"/>
    <property type="project" value="UniProtKB-KW"/>
</dbReference>
<name>A0A3P3DT31_9RHOB</name>
<dbReference type="Pfam" id="PF10722">
    <property type="entry name" value="YbjN"/>
    <property type="match status" value="1"/>
</dbReference>
<dbReference type="InterPro" id="IPR019660">
    <property type="entry name" value="Put_sensory_transdc_reg_YbjN"/>
</dbReference>
<proteinExistence type="predicted"/>
<keyword evidence="1" id="KW-0808">Transferase</keyword>
<sequence length="167" mass="19146">MAIAEDFDFHDDLHPIDMVESLAAHHAWDFDRVTDDQIAMTVDGQWRSYALTLAWSERDETLRLLCTFEMEPPEGREAELLNMLNRVNDDCWTGSFNWWSDQKMMVWRYGLILSPGHGASMDQLDRMIRSAVGAAERFYPAFQLVSWGGQSPDDALKIAMADAWGRA</sequence>
<dbReference type="EMBL" id="RRAZ01000006">
    <property type="protein sequence ID" value="RRH76692.1"/>
    <property type="molecule type" value="Genomic_DNA"/>
</dbReference>
<accession>A0A3P3DT31</accession>
<dbReference type="AlphaFoldDB" id="A0A3P3DT31"/>
<keyword evidence="2" id="KW-1185">Reference proteome</keyword>
<evidence type="ECO:0000313" key="2">
    <source>
        <dbReference type="Proteomes" id="UP000282125"/>
    </source>
</evidence>
<dbReference type="CDD" id="cd17033">
    <property type="entry name" value="DR1245-like"/>
    <property type="match status" value="1"/>
</dbReference>